<evidence type="ECO:0000313" key="2">
    <source>
        <dbReference type="EMBL" id="CAI9965076.1"/>
    </source>
</evidence>
<feature type="coiled-coil region" evidence="1">
    <location>
        <begin position="210"/>
        <end position="272"/>
    </location>
</feature>
<keyword evidence="1" id="KW-0175">Coiled coil</keyword>
<name>A0AA86R193_9EUKA</name>
<reference evidence="3 4" key="2">
    <citation type="submission" date="2024-07" db="EMBL/GenBank/DDBJ databases">
        <authorList>
            <person name="Akdeniz Z."/>
        </authorList>
    </citation>
    <scope>NUCLEOTIDE SEQUENCE [LARGE SCALE GENOMIC DNA]</scope>
</reference>
<dbReference type="EMBL" id="CATOUU010000985">
    <property type="protein sequence ID" value="CAI9965076.1"/>
    <property type="molecule type" value="Genomic_DNA"/>
</dbReference>
<dbReference type="AlphaFoldDB" id="A0AA86R193"/>
<accession>A0AA86R193</accession>
<evidence type="ECO:0000256" key="1">
    <source>
        <dbReference type="SAM" id="Coils"/>
    </source>
</evidence>
<comment type="caution">
    <text evidence="2">The sequence shown here is derived from an EMBL/GenBank/DDBJ whole genome shotgun (WGS) entry which is preliminary data.</text>
</comment>
<evidence type="ECO:0000313" key="4">
    <source>
        <dbReference type="Proteomes" id="UP001642409"/>
    </source>
</evidence>
<organism evidence="2">
    <name type="scientific">Hexamita inflata</name>
    <dbReference type="NCBI Taxonomy" id="28002"/>
    <lineage>
        <taxon>Eukaryota</taxon>
        <taxon>Metamonada</taxon>
        <taxon>Diplomonadida</taxon>
        <taxon>Hexamitidae</taxon>
        <taxon>Hexamitinae</taxon>
        <taxon>Hexamita</taxon>
    </lineage>
</organism>
<dbReference type="EMBL" id="CAXDID020000027">
    <property type="protein sequence ID" value="CAL5991266.1"/>
    <property type="molecule type" value="Genomic_DNA"/>
</dbReference>
<reference evidence="2" key="1">
    <citation type="submission" date="2023-06" db="EMBL/GenBank/DDBJ databases">
        <authorList>
            <person name="Kurt Z."/>
        </authorList>
    </citation>
    <scope>NUCLEOTIDE SEQUENCE</scope>
</reference>
<gene>
    <name evidence="3" type="ORF">HINF_LOCUS12011</name>
    <name evidence="2" type="ORF">HINF_LOCUS52721</name>
</gene>
<proteinExistence type="predicted"/>
<sequence>MSDEKISKMVNKKQENKINYNFSKLKSQYNLQKGIINKLESQILNSDQVQELIRRQDFEIQQKDEIISQCKSELIQLHNTMFQYKEYSQVKSEMLSQQQEELILFQALREQYLHVQTNSQYTQTIPIDKQNTIIVQRYTEDQKTEGLLRLIRDGQQLYKKLQNFNKYLPNIQALTQYKKQLETKIESCKLADNSTSQITHELIDNKCQYANSINQQTNVHKQQINNIEKQKQSNTKGEYNNNIEQNRPINTLQDLENHQENIQNENNIYYSNYIVTIYTNKKTQ</sequence>
<dbReference type="Proteomes" id="UP001642409">
    <property type="component" value="Unassembled WGS sequence"/>
</dbReference>
<protein>
    <submittedName>
        <fullName evidence="3">Hypothetical_protein</fullName>
    </submittedName>
</protein>
<evidence type="ECO:0000313" key="3">
    <source>
        <dbReference type="EMBL" id="CAL5991266.1"/>
    </source>
</evidence>
<keyword evidence="4" id="KW-1185">Reference proteome</keyword>